<dbReference type="SUPFAM" id="SSF53335">
    <property type="entry name" value="S-adenosyl-L-methionine-dependent methyltransferases"/>
    <property type="match status" value="1"/>
</dbReference>
<gene>
    <name evidence="9" type="ORF">CONCODRAFT_79697</name>
</gene>
<dbReference type="OMA" id="HRQTDHL"/>
<dbReference type="EMBL" id="KQ964569">
    <property type="protein sequence ID" value="KXN68605.1"/>
    <property type="molecule type" value="Genomic_DNA"/>
</dbReference>
<keyword evidence="5 7" id="KW-0949">S-adenosyl-L-methionine</keyword>
<keyword evidence="3 9" id="KW-0489">Methyltransferase</keyword>
<dbReference type="HAMAP" id="MF_01547">
    <property type="entry name" value="RNA_methyltr_E"/>
    <property type="match status" value="1"/>
</dbReference>
<protein>
    <recommendedName>
        <fullName evidence="6">rRNA methyltransferase 2, mitochondrial</fullName>
    </recommendedName>
</protein>
<keyword evidence="10" id="KW-1185">Reference proteome</keyword>
<dbReference type="PANTHER" id="PTHR10920:SF18">
    <property type="entry name" value="RRNA METHYLTRANSFERASE 2, MITOCHONDRIAL"/>
    <property type="match status" value="1"/>
</dbReference>
<dbReference type="STRING" id="796925.A0A137P0M3"/>
<proteinExistence type="inferred from homology"/>
<dbReference type="Proteomes" id="UP000070444">
    <property type="component" value="Unassembled WGS sequence"/>
</dbReference>
<evidence type="ECO:0000259" key="8">
    <source>
        <dbReference type="Pfam" id="PF01728"/>
    </source>
</evidence>
<dbReference type="PANTHER" id="PTHR10920">
    <property type="entry name" value="RIBOSOMAL RNA METHYLTRANSFERASE"/>
    <property type="match status" value="1"/>
</dbReference>
<evidence type="ECO:0000313" key="10">
    <source>
        <dbReference type="Proteomes" id="UP000070444"/>
    </source>
</evidence>
<evidence type="ECO:0000313" key="9">
    <source>
        <dbReference type="EMBL" id="KXN68605.1"/>
    </source>
</evidence>
<evidence type="ECO:0000256" key="1">
    <source>
        <dbReference type="ARBA" id="ARBA00009258"/>
    </source>
</evidence>
<organism evidence="9 10">
    <name type="scientific">Conidiobolus coronatus (strain ATCC 28846 / CBS 209.66 / NRRL 28638)</name>
    <name type="common">Delacroixia coronata</name>
    <dbReference type="NCBI Taxonomy" id="796925"/>
    <lineage>
        <taxon>Eukaryota</taxon>
        <taxon>Fungi</taxon>
        <taxon>Fungi incertae sedis</taxon>
        <taxon>Zoopagomycota</taxon>
        <taxon>Entomophthoromycotina</taxon>
        <taxon>Entomophthoromycetes</taxon>
        <taxon>Entomophthorales</taxon>
        <taxon>Ancylistaceae</taxon>
        <taxon>Conidiobolus</taxon>
    </lineage>
</organism>
<dbReference type="AlphaFoldDB" id="A0A137P0M3"/>
<keyword evidence="4 9" id="KW-0808">Transferase</keyword>
<keyword evidence="2" id="KW-0698">rRNA processing</keyword>
<dbReference type="InterPro" id="IPR050082">
    <property type="entry name" value="RNA_methyltr_RlmE"/>
</dbReference>
<evidence type="ECO:0000256" key="2">
    <source>
        <dbReference type="ARBA" id="ARBA00022552"/>
    </source>
</evidence>
<dbReference type="InterPro" id="IPR029063">
    <property type="entry name" value="SAM-dependent_MTases_sf"/>
</dbReference>
<dbReference type="PIRSF" id="PIRSF005461">
    <property type="entry name" value="23S_rRNA_mtase"/>
    <property type="match status" value="1"/>
</dbReference>
<dbReference type="Pfam" id="PF01728">
    <property type="entry name" value="FtsJ"/>
    <property type="match status" value="1"/>
</dbReference>
<comment type="similarity">
    <text evidence="1">Belongs to the class I-like SAM-binding methyltransferase superfamily. RNA methyltransferase RlmE family.</text>
</comment>
<dbReference type="InterPro" id="IPR002877">
    <property type="entry name" value="RNA_MeTrfase_FtsJ_dom"/>
</dbReference>
<evidence type="ECO:0000256" key="4">
    <source>
        <dbReference type="ARBA" id="ARBA00022679"/>
    </source>
</evidence>
<feature type="active site" description="Proton acceptor" evidence="7">
    <location>
        <position position="178"/>
    </location>
</feature>
<name>A0A137P0M3_CONC2</name>
<evidence type="ECO:0000256" key="5">
    <source>
        <dbReference type="ARBA" id="ARBA00022691"/>
    </source>
</evidence>
<feature type="domain" description="Ribosomal RNA methyltransferase FtsJ" evidence="8">
    <location>
        <begin position="39"/>
        <end position="217"/>
    </location>
</feature>
<dbReference type="OrthoDB" id="20105at2759"/>
<accession>A0A137P0M3</accession>
<dbReference type="Gene3D" id="3.40.50.150">
    <property type="entry name" value="Vaccinia Virus protein VP39"/>
    <property type="match status" value="1"/>
</dbReference>
<evidence type="ECO:0000256" key="3">
    <source>
        <dbReference type="ARBA" id="ARBA00022603"/>
    </source>
</evidence>
<sequence length="218" mass="25029">MLKLINSPLLSSVRLYSSKRWLTRQNNDHFVKLAKESDFRARSCFKLIEILDKYNSDFEKLKQIPDGANVLDLGCAPGSWCQVIKQRFPKANVVGVDLLECTPIQSVKLLKGDFTTFEVQQEILKEFEGKEIDLVVSDMAPSFSGNSTADHYHSVHLTELVLEFTNSHLKNNGNLIFKFLMGGSHQEIMLDLRKRFKKVINFKPKSSRKESREIFLFA</sequence>
<evidence type="ECO:0000256" key="7">
    <source>
        <dbReference type="PIRSR" id="PIRSR005461-1"/>
    </source>
</evidence>
<dbReference type="InterPro" id="IPR015507">
    <property type="entry name" value="rRNA-MeTfrase_E"/>
</dbReference>
<reference evidence="9 10" key="1">
    <citation type="journal article" date="2015" name="Genome Biol. Evol.">
        <title>Phylogenomic analyses indicate that early fungi evolved digesting cell walls of algal ancestors of land plants.</title>
        <authorList>
            <person name="Chang Y."/>
            <person name="Wang S."/>
            <person name="Sekimoto S."/>
            <person name="Aerts A.L."/>
            <person name="Choi C."/>
            <person name="Clum A."/>
            <person name="LaButti K.M."/>
            <person name="Lindquist E.A."/>
            <person name="Yee Ngan C."/>
            <person name="Ohm R.A."/>
            <person name="Salamov A.A."/>
            <person name="Grigoriev I.V."/>
            <person name="Spatafora J.W."/>
            <person name="Berbee M.L."/>
        </authorList>
    </citation>
    <scope>NUCLEOTIDE SEQUENCE [LARGE SCALE GENOMIC DNA]</scope>
    <source>
        <strain evidence="9 10">NRRL 28638</strain>
    </source>
</reference>
<dbReference type="GO" id="GO:0008650">
    <property type="term" value="F:rRNA (uridine-2'-O-)-methyltransferase activity"/>
    <property type="evidence" value="ECO:0007669"/>
    <property type="project" value="TreeGrafter"/>
</dbReference>
<evidence type="ECO:0000256" key="6">
    <source>
        <dbReference type="ARBA" id="ARBA00041184"/>
    </source>
</evidence>